<name>A0A8S5USS3_9CAUD</name>
<evidence type="ECO:0000313" key="1">
    <source>
        <dbReference type="EMBL" id="DAF97452.1"/>
    </source>
</evidence>
<proteinExistence type="predicted"/>
<organism evidence="1">
    <name type="scientific">Myoviridae sp. ctijX18</name>
    <dbReference type="NCBI Taxonomy" id="2825154"/>
    <lineage>
        <taxon>Viruses</taxon>
        <taxon>Duplodnaviria</taxon>
        <taxon>Heunggongvirae</taxon>
        <taxon>Uroviricota</taxon>
        <taxon>Caudoviricetes</taxon>
    </lineage>
</organism>
<reference evidence="1" key="1">
    <citation type="journal article" date="2021" name="Proc. Natl. Acad. Sci. U.S.A.">
        <title>A Catalog of Tens of Thousands of Viruses from Human Metagenomes Reveals Hidden Associations with Chronic Diseases.</title>
        <authorList>
            <person name="Tisza M.J."/>
            <person name="Buck C.B."/>
        </authorList>
    </citation>
    <scope>NUCLEOTIDE SEQUENCE</scope>
    <source>
        <strain evidence="1">CtijX18</strain>
    </source>
</reference>
<protein>
    <submittedName>
        <fullName evidence="1">Uncharacterized protein</fullName>
    </submittedName>
</protein>
<accession>A0A8S5USS3</accession>
<sequence>MNTINLVEDRDFLIKLLENSFTKEESIAKTIEDNHLRIESQGTIKYYPLTEEETKSLSKVNEKNRKMLEFVIAEKAYLELLAQLGSDKAFAVRIDSISSPDLIKAIVKNKFTPVWYYPKEITESKAVKILTVIANLKPELFYIDVEENGENQLENKVNLLKALVESSKSHYTRQMMLTYFYLVQFAVGISTPVDEHLVPISLEHTLFRDKEVYQAYIDQYLSTEENRSNLLDVIRFIKSIPLAIYSFRLDADITALSTKNIVQVDDSQGQHQISRIAYGLIKNRDLIYYLIDHIENTPSVKERFSLDNTYYFFKNQFKEKVWFNQNLFEILSKNHYLEEVD</sequence>
<dbReference type="EMBL" id="BK016133">
    <property type="protein sequence ID" value="DAF97452.1"/>
    <property type="molecule type" value="Genomic_DNA"/>
</dbReference>